<dbReference type="Pfam" id="PF13566">
    <property type="entry name" value="DUF4130"/>
    <property type="match status" value="1"/>
</dbReference>
<sequence>MNNGVAPVLVVEGGYAGWRKQALHALAQGWPPEAVVWEGGGETAAGEAGQLSLTMDAAPASSTVDAGASTPTLRISKALADLLRDAAAHRSPQRWAFLYRVLWRWAQGDRSVASAADEDGARLYAMAKAVRRAQHDMIAYVRFQERRPDMTVGTGDDLPQYLAWYEPDHDVLPYAAEHFARRMGGATWWIGTPDGAATWDGRAIRYAAAPADPAAFRAGADQIEPLWMAYYRNIFNPARLNEAALHQHMPVRFWKGLPEAALIPGMIADARNGARRVGQAANIGGMRGKRVAVDAEQAQPVRAAPTSLDQCRNCDLWRHATQAVPGRGPDTARIMVVGEQPGDQEDLSGEPFVGPAGHVLDEALRRADVRRDSVYLTNAVKHFKWFARGKRRMHKTPGQLEVDACAHWLDQERERVRPKVIVTLGATALGAVVREKIRLRHAMAAPLRQGDTWIVATWHPSYALRVDGPSARANVEAEIEAALALARKLADEAPAP</sequence>
<keyword evidence="9" id="KW-0234">DNA repair</keyword>
<evidence type="ECO:0000256" key="6">
    <source>
        <dbReference type="ARBA" id="ARBA00022801"/>
    </source>
</evidence>
<evidence type="ECO:0000256" key="2">
    <source>
        <dbReference type="ARBA" id="ARBA00019403"/>
    </source>
</evidence>
<proteinExistence type="inferred from homology"/>
<dbReference type="NCBIfam" id="TIGR03914">
    <property type="entry name" value="UDG_fam_dom"/>
    <property type="match status" value="1"/>
</dbReference>
<feature type="domain" description="Uracil-DNA glycosylase-like" evidence="10">
    <location>
        <begin position="325"/>
        <end position="480"/>
    </location>
</feature>
<dbReference type="AlphaFoldDB" id="A0A3G8HB01"/>
<dbReference type="Gene3D" id="3.40.470.10">
    <property type="entry name" value="Uracil-DNA glycosylase-like domain"/>
    <property type="match status" value="1"/>
</dbReference>
<evidence type="ECO:0000256" key="3">
    <source>
        <dbReference type="ARBA" id="ARBA00022485"/>
    </source>
</evidence>
<comment type="similarity">
    <text evidence="1">Belongs to the uracil-DNA glycosylase (UDG) superfamily. Type 4 (UDGa) family.</text>
</comment>
<dbReference type="Pfam" id="PF03167">
    <property type="entry name" value="UDG"/>
    <property type="match status" value="1"/>
</dbReference>
<evidence type="ECO:0000313" key="11">
    <source>
        <dbReference type="EMBL" id="AZG16772.1"/>
    </source>
</evidence>
<dbReference type="InterPro" id="IPR005273">
    <property type="entry name" value="Ura-DNA_glyco_family4"/>
</dbReference>
<keyword evidence="7" id="KW-0408">Iron</keyword>
<dbReference type="GO" id="GO:0006281">
    <property type="term" value="P:DNA repair"/>
    <property type="evidence" value="ECO:0007669"/>
    <property type="project" value="UniProtKB-KW"/>
</dbReference>
<name>A0A3G8HB01_9BURK</name>
<gene>
    <name evidence="11" type="ORF">EHF44_25740</name>
</gene>
<dbReference type="InterPro" id="IPR005122">
    <property type="entry name" value="Uracil-DNA_glycosylase-like"/>
</dbReference>
<dbReference type="InterPro" id="IPR051536">
    <property type="entry name" value="UDG_Type-4/5"/>
</dbReference>
<dbReference type="NCBIfam" id="TIGR03915">
    <property type="entry name" value="SAM_7_link_chp"/>
    <property type="match status" value="1"/>
</dbReference>
<dbReference type="GO" id="GO:0097506">
    <property type="term" value="F:deaminated base DNA N-glycosylase activity"/>
    <property type="evidence" value="ECO:0007669"/>
    <property type="project" value="UniProtKB-ARBA"/>
</dbReference>
<dbReference type="InterPro" id="IPR036895">
    <property type="entry name" value="Uracil-DNA_glycosylase-like_sf"/>
</dbReference>
<keyword evidence="6" id="KW-0378">Hydrolase</keyword>
<evidence type="ECO:0000256" key="8">
    <source>
        <dbReference type="ARBA" id="ARBA00023014"/>
    </source>
</evidence>
<dbReference type="KEGG" id="cpau:EHF44_25740"/>
<reference evidence="12" key="1">
    <citation type="submission" date="2018-11" db="EMBL/GenBank/DDBJ databases">
        <title>FDA dAtabase for Regulatory Grade micrObial Sequences (FDA-ARGOS): Supporting development and validation of Infectious Disease Dx tests.</title>
        <authorList>
            <person name="Goldberg B."/>
            <person name="Campos J."/>
            <person name="Tallon L."/>
            <person name="Sadzewicz L."/>
            <person name="Zhao X."/>
            <person name="Vavikolanu K."/>
            <person name="Mehta A."/>
            <person name="Aluvathingal J."/>
            <person name="Nadendla S."/>
            <person name="Geyer C."/>
            <person name="Nandy P."/>
            <person name="Yan Y."/>
            <person name="Sichtig H."/>
        </authorList>
    </citation>
    <scope>NUCLEOTIDE SEQUENCE [LARGE SCALE GENOMIC DNA]</scope>
    <source>
        <strain evidence="12">FDAARGOS_614</strain>
    </source>
</reference>
<evidence type="ECO:0000256" key="7">
    <source>
        <dbReference type="ARBA" id="ARBA00023004"/>
    </source>
</evidence>
<dbReference type="EMBL" id="CP033970">
    <property type="protein sequence ID" value="AZG16772.1"/>
    <property type="molecule type" value="Genomic_DNA"/>
</dbReference>
<accession>A0A3G8HB01</accession>
<protein>
    <recommendedName>
        <fullName evidence="2">Type-4 uracil-DNA glycosylase</fullName>
    </recommendedName>
</protein>
<keyword evidence="3" id="KW-0004">4Fe-4S</keyword>
<dbReference type="PANTHER" id="PTHR33693">
    <property type="entry name" value="TYPE-5 URACIL-DNA GLYCOSYLASE"/>
    <property type="match status" value="1"/>
</dbReference>
<dbReference type="SMART" id="SM00986">
    <property type="entry name" value="UDG"/>
    <property type="match status" value="1"/>
</dbReference>
<evidence type="ECO:0000256" key="1">
    <source>
        <dbReference type="ARBA" id="ARBA00006521"/>
    </source>
</evidence>
<dbReference type="InterPro" id="IPR025404">
    <property type="entry name" value="DUF4130"/>
</dbReference>
<dbReference type="RefSeq" id="WP_124686503.1">
    <property type="nucleotide sequence ID" value="NZ_CP033970.1"/>
</dbReference>
<dbReference type="InterPro" id="IPR023875">
    <property type="entry name" value="DNA_repair_put"/>
</dbReference>
<evidence type="ECO:0000259" key="10">
    <source>
        <dbReference type="SMART" id="SM00986"/>
    </source>
</evidence>
<evidence type="ECO:0000313" key="12">
    <source>
        <dbReference type="Proteomes" id="UP000270411"/>
    </source>
</evidence>
<evidence type="ECO:0000256" key="5">
    <source>
        <dbReference type="ARBA" id="ARBA00022763"/>
    </source>
</evidence>
<dbReference type="SMART" id="SM00987">
    <property type="entry name" value="UreE_C"/>
    <property type="match status" value="1"/>
</dbReference>
<keyword evidence="4" id="KW-0479">Metal-binding</keyword>
<dbReference type="CDD" id="cd10030">
    <property type="entry name" value="UDG-F4_TTUDGA_SPO1dp_like"/>
    <property type="match status" value="1"/>
</dbReference>
<keyword evidence="5" id="KW-0227">DNA damage</keyword>
<dbReference type="SUPFAM" id="SSF52141">
    <property type="entry name" value="Uracil-DNA glycosylase-like"/>
    <property type="match status" value="1"/>
</dbReference>
<keyword evidence="8" id="KW-0411">Iron-sulfur</keyword>
<evidence type="ECO:0000256" key="9">
    <source>
        <dbReference type="ARBA" id="ARBA00023204"/>
    </source>
</evidence>
<dbReference type="GO" id="GO:0046872">
    <property type="term" value="F:metal ion binding"/>
    <property type="evidence" value="ECO:0007669"/>
    <property type="project" value="UniProtKB-KW"/>
</dbReference>
<dbReference type="OrthoDB" id="5290748at2"/>
<organism evidence="11 12">
    <name type="scientific">Cupriavidus pauculus</name>
    <dbReference type="NCBI Taxonomy" id="82633"/>
    <lineage>
        <taxon>Bacteria</taxon>
        <taxon>Pseudomonadati</taxon>
        <taxon>Pseudomonadota</taxon>
        <taxon>Betaproteobacteria</taxon>
        <taxon>Burkholderiales</taxon>
        <taxon>Burkholderiaceae</taxon>
        <taxon>Cupriavidus</taxon>
    </lineage>
</organism>
<evidence type="ECO:0000256" key="4">
    <source>
        <dbReference type="ARBA" id="ARBA00022723"/>
    </source>
</evidence>
<dbReference type="Proteomes" id="UP000270411">
    <property type="component" value="Chromosome 2"/>
</dbReference>
<dbReference type="PANTHER" id="PTHR33693:SF9">
    <property type="entry name" value="TYPE-4 URACIL-DNA GLYCOSYLASE"/>
    <property type="match status" value="1"/>
</dbReference>
<dbReference type="GO" id="GO:0051539">
    <property type="term" value="F:4 iron, 4 sulfur cluster binding"/>
    <property type="evidence" value="ECO:0007669"/>
    <property type="project" value="UniProtKB-KW"/>
</dbReference>